<proteinExistence type="predicted"/>
<evidence type="ECO:0000313" key="1">
    <source>
        <dbReference type="EMBL" id="EGK61629.1"/>
    </source>
</evidence>
<dbReference type="AlphaFoldDB" id="F5RJP7"/>
<dbReference type="EMBL" id="AFHQ01000014">
    <property type="protein sequence ID" value="EGK61629.1"/>
    <property type="molecule type" value="Genomic_DNA"/>
</dbReference>
<evidence type="ECO:0000313" key="2">
    <source>
        <dbReference type="Proteomes" id="UP000004067"/>
    </source>
</evidence>
<accession>F5RJP7</accession>
<sequence>MFCFRPLAGMCSIRLPRRNGGGGERCEPVGALTADVPFSRWRCADRSRRPFHHASHGPP</sequence>
<organism evidence="1 2">
    <name type="scientific">Centipeda periodontii DSM 2778</name>
    <dbReference type="NCBI Taxonomy" id="888060"/>
    <lineage>
        <taxon>Bacteria</taxon>
        <taxon>Bacillati</taxon>
        <taxon>Bacillota</taxon>
        <taxon>Negativicutes</taxon>
        <taxon>Selenomonadales</taxon>
        <taxon>Selenomonadaceae</taxon>
        <taxon>Centipeda</taxon>
    </lineage>
</organism>
<protein>
    <submittedName>
        <fullName evidence="1">Uncharacterized protein</fullName>
    </submittedName>
</protein>
<dbReference type="Proteomes" id="UP000004067">
    <property type="component" value="Unassembled WGS sequence"/>
</dbReference>
<feature type="non-terminal residue" evidence="1">
    <location>
        <position position="59"/>
    </location>
</feature>
<keyword evidence="2" id="KW-1185">Reference proteome</keyword>
<comment type="caution">
    <text evidence="1">The sequence shown here is derived from an EMBL/GenBank/DDBJ whole genome shotgun (WGS) entry which is preliminary data.</text>
</comment>
<dbReference type="HOGENOM" id="CLU_2983445_0_0_9"/>
<name>F5RJP7_9FIRM</name>
<reference evidence="1 2" key="1">
    <citation type="submission" date="2011-04" db="EMBL/GenBank/DDBJ databases">
        <authorList>
            <person name="Muzny D."/>
            <person name="Qin X."/>
            <person name="Deng J."/>
            <person name="Jiang H."/>
            <person name="Liu Y."/>
            <person name="Qu J."/>
            <person name="Song X.-Z."/>
            <person name="Zhang L."/>
            <person name="Thornton R."/>
            <person name="Coyle M."/>
            <person name="Francisco L."/>
            <person name="Jackson L."/>
            <person name="Javaid M."/>
            <person name="Korchina V."/>
            <person name="Kovar C."/>
            <person name="Mata R."/>
            <person name="Mathew T."/>
            <person name="Ngo R."/>
            <person name="Nguyen L."/>
            <person name="Nguyen N."/>
            <person name="Okwuonu G."/>
            <person name="Ongeri F."/>
            <person name="Pham C."/>
            <person name="Simmons D."/>
            <person name="Wilczek-Boney K."/>
            <person name="Hale W."/>
            <person name="Jakkamsetti A."/>
            <person name="Pham P."/>
            <person name="Ruth R."/>
            <person name="San Lucas F."/>
            <person name="Warren J."/>
            <person name="Zhang J."/>
            <person name="Zhao Z."/>
            <person name="Zhou C."/>
            <person name="Zhu D."/>
            <person name="Lee S."/>
            <person name="Bess C."/>
            <person name="Blankenburg K."/>
            <person name="Forbes L."/>
            <person name="Fu Q."/>
            <person name="Gubbala S."/>
            <person name="Hirani K."/>
            <person name="Jayaseelan J.C."/>
            <person name="Lara F."/>
            <person name="Munidasa M."/>
            <person name="Palculict T."/>
            <person name="Patil S."/>
            <person name="Pu L.-L."/>
            <person name="Saada N."/>
            <person name="Tang L."/>
            <person name="Weissenberger G."/>
            <person name="Zhu Y."/>
            <person name="Hemphill L."/>
            <person name="Shang Y."/>
            <person name="Youmans B."/>
            <person name="Ayvaz T."/>
            <person name="Ross M."/>
            <person name="Santibanez J."/>
            <person name="Aqrawi P."/>
            <person name="Gross S."/>
            <person name="Joshi V."/>
            <person name="Fowler G."/>
            <person name="Nazareth L."/>
            <person name="Reid J."/>
            <person name="Worley K."/>
            <person name="Petrosino J."/>
            <person name="Highlander S."/>
            <person name="Gibbs R."/>
        </authorList>
    </citation>
    <scope>NUCLEOTIDE SEQUENCE [LARGE SCALE GENOMIC DNA]</scope>
    <source>
        <strain evidence="1 2">DSM 2778</strain>
    </source>
</reference>
<gene>
    <name evidence="1" type="ORF">HMPREF9081_0482</name>
</gene>